<dbReference type="PANTHER" id="PTHR24567">
    <property type="entry name" value="CRP FAMILY TRANSCRIPTIONAL REGULATORY PROTEIN"/>
    <property type="match status" value="1"/>
</dbReference>
<keyword evidence="2" id="KW-0238">DNA-binding</keyword>
<dbReference type="InterPro" id="IPR014710">
    <property type="entry name" value="RmlC-like_jellyroll"/>
</dbReference>
<comment type="caution">
    <text evidence="6">The sequence shown here is derived from an EMBL/GenBank/DDBJ whole genome shotgun (WGS) entry which is preliminary data.</text>
</comment>
<evidence type="ECO:0000259" key="4">
    <source>
        <dbReference type="PROSITE" id="PS50042"/>
    </source>
</evidence>
<dbReference type="PROSITE" id="PS50042">
    <property type="entry name" value="CNMP_BINDING_3"/>
    <property type="match status" value="1"/>
</dbReference>
<dbReference type="SUPFAM" id="SSF51206">
    <property type="entry name" value="cAMP-binding domain-like"/>
    <property type="match status" value="1"/>
</dbReference>
<dbReference type="GO" id="GO:0005829">
    <property type="term" value="C:cytosol"/>
    <property type="evidence" value="ECO:0007669"/>
    <property type="project" value="TreeGrafter"/>
</dbReference>
<evidence type="ECO:0000313" key="6">
    <source>
        <dbReference type="EMBL" id="PZA16188.1"/>
    </source>
</evidence>
<name>A0A323V7Q0_9RHOO</name>
<dbReference type="Gene3D" id="2.60.120.10">
    <property type="entry name" value="Jelly Rolls"/>
    <property type="match status" value="1"/>
</dbReference>
<reference evidence="6 7" key="1">
    <citation type="submission" date="2018-06" db="EMBL/GenBank/DDBJ databases">
        <title>Azoarcus communis strain SWub3 genome.</title>
        <authorList>
            <person name="Zorraquino Salvo V."/>
            <person name="Toubiana D."/>
            <person name="Blumwald E."/>
        </authorList>
    </citation>
    <scope>NUCLEOTIDE SEQUENCE [LARGE SCALE GENOMIC DNA]</scope>
    <source>
        <strain evidence="6 7">SWub3</strain>
    </source>
</reference>
<dbReference type="SUPFAM" id="SSF46785">
    <property type="entry name" value="Winged helix' DNA-binding domain"/>
    <property type="match status" value="1"/>
</dbReference>
<dbReference type="RefSeq" id="WP_110525119.1">
    <property type="nucleotide sequence ID" value="NZ_QKOE01000008.1"/>
</dbReference>
<keyword evidence="7" id="KW-1185">Reference proteome</keyword>
<keyword evidence="1" id="KW-0805">Transcription regulation</keyword>
<dbReference type="GO" id="GO:0003677">
    <property type="term" value="F:DNA binding"/>
    <property type="evidence" value="ECO:0007669"/>
    <property type="project" value="UniProtKB-KW"/>
</dbReference>
<evidence type="ECO:0000256" key="3">
    <source>
        <dbReference type="ARBA" id="ARBA00023163"/>
    </source>
</evidence>
<dbReference type="Gene3D" id="1.10.10.10">
    <property type="entry name" value="Winged helix-like DNA-binding domain superfamily/Winged helix DNA-binding domain"/>
    <property type="match status" value="1"/>
</dbReference>
<dbReference type="AlphaFoldDB" id="A0A323V7Q0"/>
<sequence>MNIETTSPTLDTLAVTAPFDLLDLTELQGLLKGAQCLHFAKGEIVAHASDAADQVWVVLDGEVKCALISSSGTEKILQVASAGAIFGEEAALLGRPQLFTAQTTRDSHILAIRNTAMRTAMEASAGFANAMTLRLSSAIYDLIENLQICLQGNSTQRVAHYLSRLAPANAERCEVQLDTDKQNIAAQLNLTPETLSRVLSRFTRDGMIRPHGRRGLVLNKLSMLRNCAAG</sequence>
<dbReference type="CDD" id="cd00038">
    <property type="entry name" value="CAP_ED"/>
    <property type="match status" value="1"/>
</dbReference>
<feature type="domain" description="HTH crp-type" evidence="5">
    <location>
        <begin position="152"/>
        <end position="222"/>
    </location>
</feature>
<dbReference type="OrthoDB" id="9777588at2"/>
<evidence type="ECO:0000256" key="2">
    <source>
        <dbReference type="ARBA" id="ARBA00023125"/>
    </source>
</evidence>
<evidence type="ECO:0000313" key="7">
    <source>
        <dbReference type="Proteomes" id="UP000248259"/>
    </source>
</evidence>
<gene>
    <name evidence="6" type="ORF">DNK49_12795</name>
</gene>
<accession>A0A323V7Q0</accession>
<dbReference type="Pfam" id="PF13545">
    <property type="entry name" value="HTH_Crp_2"/>
    <property type="match status" value="1"/>
</dbReference>
<dbReference type="InterPro" id="IPR050397">
    <property type="entry name" value="Env_Response_Regulators"/>
</dbReference>
<feature type="domain" description="Cyclic nucleotide-binding" evidence="4">
    <location>
        <begin position="18"/>
        <end position="121"/>
    </location>
</feature>
<protein>
    <submittedName>
        <fullName evidence="6">Crp/Fnr family transcriptional regulator</fullName>
    </submittedName>
</protein>
<dbReference type="GO" id="GO:0003700">
    <property type="term" value="F:DNA-binding transcription factor activity"/>
    <property type="evidence" value="ECO:0007669"/>
    <property type="project" value="TreeGrafter"/>
</dbReference>
<dbReference type="InterPro" id="IPR036390">
    <property type="entry name" value="WH_DNA-bd_sf"/>
</dbReference>
<evidence type="ECO:0000256" key="1">
    <source>
        <dbReference type="ARBA" id="ARBA00023015"/>
    </source>
</evidence>
<dbReference type="Proteomes" id="UP000248259">
    <property type="component" value="Unassembled WGS sequence"/>
</dbReference>
<dbReference type="InterPro" id="IPR018490">
    <property type="entry name" value="cNMP-bd_dom_sf"/>
</dbReference>
<dbReference type="EMBL" id="QKOE01000008">
    <property type="protein sequence ID" value="PZA16188.1"/>
    <property type="molecule type" value="Genomic_DNA"/>
</dbReference>
<keyword evidence="3" id="KW-0804">Transcription</keyword>
<dbReference type="PROSITE" id="PS51063">
    <property type="entry name" value="HTH_CRP_2"/>
    <property type="match status" value="1"/>
</dbReference>
<dbReference type="PANTHER" id="PTHR24567:SF28">
    <property type="entry name" value="LISTERIOLYSIN REGULATORY PROTEIN"/>
    <property type="match status" value="1"/>
</dbReference>
<proteinExistence type="predicted"/>
<dbReference type="InterPro" id="IPR036388">
    <property type="entry name" value="WH-like_DNA-bd_sf"/>
</dbReference>
<dbReference type="Pfam" id="PF00027">
    <property type="entry name" value="cNMP_binding"/>
    <property type="match status" value="1"/>
</dbReference>
<dbReference type="InterPro" id="IPR000595">
    <property type="entry name" value="cNMP-bd_dom"/>
</dbReference>
<dbReference type="InterPro" id="IPR012318">
    <property type="entry name" value="HTH_CRP"/>
</dbReference>
<dbReference type="SMART" id="SM00100">
    <property type="entry name" value="cNMP"/>
    <property type="match status" value="1"/>
</dbReference>
<dbReference type="SMART" id="SM00419">
    <property type="entry name" value="HTH_CRP"/>
    <property type="match status" value="1"/>
</dbReference>
<organism evidence="6 7">
    <name type="scientific">Parazoarcus communis SWub3 = DSM 12120</name>
    <dbReference type="NCBI Taxonomy" id="1121029"/>
    <lineage>
        <taxon>Bacteria</taxon>
        <taxon>Pseudomonadati</taxon>
        <taxon>Pseudomonadota</taxon>
        <taxon>Betaproteobacteria</taxon>
        <taxon>Rhodocyclales</taxon>
        <taxon>Zoogloeaceae</taxon>
        <taxon>Parazoarcus</taxon>
    </lineage>
</organism>
<evidence type="ECO:0000259" key="5">
    <source>
        <dbReference type="PROSITE" id="PS51063"/>
    </source>
</evidence>